<comment type="caution">
    <text evidence="1">The sequence shown here is derived from an EMBL/GenBank/DDBJ whole genome shotgun (WGS) entry which is preliminary data.</text>
</comment>
<sequence>MAKKSSFCQQKHLFSDRPQHRPATIFWAHSIPCCWATTHSAASHAAVKGFHFDDQEWLKFDNYCQITPQLDRLSWQPGHSDIGRIDALRHYEVVNIIRQLLAFSAYPFATFEFCIFIDTAGRSKSGRVHHVHNSCKKMMCLSQVCL</sequence>
<dbReference type="RefSeq" id="WP_155441288.1">
    <property type="nucleotide sequence ID" value="NZ_WNLA01000019.1"/>
</dbReference>
<reference evidence="1 2" key="1">
    <citation type="submission" date="2019-11" db="EMBL/GenBank/DDBJ databases">
        <title>Type strains purchased from KCTC, JCM and DSMZ.</title>
        <authorList>
            <person name="Lu H."/>
        </authorList>
    </citation>
    <scope>NUCLEOTIDE SEQUENCE [LARGE SCALE GENOMIC DNA]</scope>
    <source>
        <strain evidence="1 2">KCTC 42409</strain>
    </source>
</reference>
<keyword evidence="2" id="KW-1185">Reference proteome</keyword>
<dbReference type="Proteomes" id="UP000484015">
    <property type="component" value="Unassembled WGS sequence"/>
</dbReference>
<name>A0A6L6Q6N1_9BURK</name>
<evidence type="ECO:0000313" key="2">
    <source>
        <dbReference type="Proteomes" id="UP000484015"/>
    </source>
</evidence>
<proteinExistence type="predicted"/>
<accession>A0A6L6Q6N1</accession>
<dbReference type="AlphaFoldDB" id="A0A6L6Q6N1"/>
<evidence type="ECO:0000313" key="1">
    <source>
        <dbReference type="EMBL" id="MTW04931.1"/>
    </source>
</evidence>
<organism evidence="1 2">
    <name type="scientific">Pseudoduganella ginsengisoli</name>
    <dbReference type="NCBI Taxonomy" id="1462440"/>
    <lineage>
        <taxon>Bacteria</taxon>
        <taxon>Pseudomonadati</taxon>
        <taxon>Pseudomonadota</taxon>
        <taxon>Betaproteobacteria</taxon>
        <taxon>Burkholderiales</taxon>
        <taxon>Oxalobacteraceae</taxon>
        <taxon>Telluria group</taxon>
        <taxon>Pseudoduganella</taxon>
    </lineage>
</organism>
<protein>
    <submittedName>
        <fullName evidence="1">Uncharacterized protein</fullName>
    </submittedName>
</protein>
<gene>
    <name evidence="1" type="ORF">GM668_22910</name>
</gene>
<dbReference type="EMBL" id="WNLA01000019">
    <property type="protein sequence ID" value="MTW04931.1"/>
    <property type="molecule type" value="Genomic_DNA"/>
</dbReference>